<evidence type="ECO:0000313" key="3">
    <source>
        <dbReference type="Proteomes" id="UP000654918"/>
    </source>
</evidence>
<dbReference type="EMBL" id="WIGO01000320">
    <property type="protein sequence ID" value="KAF6817251.1"/>
    <property type="molecule type" value="Genomic_DNA"/>
</dbReference>
<keyword evidence="3" id="KW-1185">Reference proteome</keyword>
<protein>
    <submittedName>
        <fullName evidence="2">Uncharacterized protein</fullName>
    </submittedName>
</protein>
<organism evidence="2 3">
    <name type="scientific">Colletotrichum plurivorum</name>
    <dbReference type="NCBI Taxonomy" id="2175906"/>
    <lineage>
        <taxon>Eukaryota</taxon>
        <taxon>Fungi</taxon>
        <taxon>Dikarya</taxon>
        <taxon>Ascomycota</taxon>
        <taxon>Pezizomycotina</taxon>
        <taxon>Sordariomycetes</taxon>
        <taxon>Hypocreomycetidae</taxon>
        <taxon>Glomerellales</taxon>
        <taxon>Glomerellaceae</taxon>
        <taxon>Colletotrichum</taxon>
        <taxon>Colletotrichum orchidearum species complex</taxon>
    </lineage>
</organism>
<sequence>MKVQILSAVAFLAAQAMAACAAGQKELWDLHILDGTAKCSQFGCYRACNSGLSCNGCPSPQNGPNVRTLGSSYCCQAPLTGLTNTCVSRCPSEYYIVSFHRVGKLCAFSHANLRYKKMSKKGPRLHFGNISIRSMGRPAASSDPG</sequence>
<comment type="caution">
    <text evidence="2">The sequence shown here is derived from an EMBL/GenBank/DDBJ whole genome shotgun (WGS) entry which is preliminary data.</text>
</comment>
<evidence type="ECO:0000313" key="2">
    <source>
        <dbReference type="EMBL" id="KAF6817251.1"/>
    </source>
</evidence>
<dbReference type="Proteomes" id="UP000654918">
    <property type="component" value="Unassembled WGS sequence"/>
</dbReference>
<dbReference type="AlphaFoldDB" id="A0A8H6JQY7"/>
<keyword evidence="1" id="KW-0732">Signal</keyword>
<gene>
    <name evidence="2" type="ORF">CPLU01_13620</name>
</gene>
<dbReference type="PROSITE" id="PS51257">
    <property type="entry name" value="PROKAR_LIPOPROTEIN"/>
    <property type="match status" value="1"/>
</dbReference>
<accession>A0A8H6JQY7</accession>
<name>A0A8H6JQY7_9PEZI</name>
<proteinExistence type="predicted"/>
<feature type="signal peptide" evidence="1">
    <location>
        <begin position="1"/>
        <end position="18"/>
    </location>
</feature>
<feature type="chain" id="PRO_5034473415" evidence="1">
    <location>
        <begin position="19"/>
        <end position="145"/>
    </location>
</feature>
<evidence type="ECO:0000256" key="1">
    <source>
        <dbReference type="SAM" id="SignalP"/>
    </source>
</evidence>
<reference evidence="2" key="1">
    <citation type="journal article" date="2020" name="Phytopathology">
        <title>Genome Sequence Resources of Colletotrichum truncatum, C. plurivorum, C. musicola, and C. sojae: Four Species Pathogenic to Soybean (Glycine max).</title>
        <authorList>
            <person name="Rogerio F."/>
            <person name="Boufleur T.R."/>
            <person name="Ciampi-Guillardi M."/>
            <person name="Sukno S.A."/>
            <person name="Thon M.R."/>
            <person name="Massola Junior N.S."/>
            <person name="Baroncelli R."/>
        </authorList>
    </citation>
    <scope>NUCLEOTIDE SEQUENCE</scope>
    <source>
        <strain evidence="2">LFN00145</strain>
    </source>
</reference>